<organism evidence="1 2">
    <name type="scientific">Aspergillus novoparasiticus</name>
    <dbReference type="NCBI Taxonomy" id="986946"/>
    <lineage>
        <taxon>Eukaryota</taxon>
        <taxon>Fungi</taxon>
        <taxon>Dikarya</taxon>
        <taxon>Ascomycota</taxon>
        <taxon>Pezizomycotina</taxon>
        <taxon>Eurotiomycetes</taxon>
        <taxon>Eurotiomycetidae</taxon>
        <taxon>Eurotiales</taxon>
        <taxon>Aspergillaceae</taxon>
        <taxon>Aspergillus</taxon>
        <taxon>Aspergillus subgen. Circumdati</taxon>
    </lineage>
</organism>
<sequence length="809" mass="92627">MRPEEYQGRQELLDRFHIKLLGSIELEDWPEHWPETRRRLFRDVATLGEKRYHDFDEGVSIDAIEKPWRGQIKRRAARLVVLAKRCRREGSVESGWRARIEHEVLYRFTVEVSCPTCRERLWRSEIEAAFESIETEALSLEDRRRQRKPCRCPAKWGQNQYDYGVNMIFSDRAETSIHYDPPLHIASNGRTIRKYERPDRVYGLLQTDNFKVLLDSTDKRVPLDENTRTLRHTLEVSPFKRDREPLLFPFLIIEAKSDTVGDSAAVDMQAAFCIRRLLMLQDELRAATGEESLWKTGPLVWFFAWHGHDWSIKASFIDDIDSPVRRYCTLDLWEGNICNQSGALRLLLIVDYIFDWARDVYRKSILDELNVLAAEDMRFNDPDIFSMIDRRESLIPSEWAGFSQEARDGNGPGEVNDAPASSPVIDSSQLLGVVKEASIIESRFLALHITVDDVETFLLSFPSVEASNSVVRSMMQCLRDSWRVTAEALSGIETLWTGVGPKAECQDSEEIFHVKVFILMHVSMDWVPVRQLTYLAISERALQVLLSKAGLLSTSNLTTSFQNVPIIEKARLEGFLVSVKEQSIVDNLTAAVSMLCISSVCYRRAGRIPAKWLLKRANNYFAGFGLDGSPVVLELVTSIYESHKIGRREPTDSYLHFSRNQTSQTINSRERCLWPRLDPICQDTNGCALVDGLNLGTNHARHCLYVLTRRDRNLLDTPYIVEGISEEGLYYSTLQLGPNFRPGEYFQHLNRSTGSNRLWREMDTCDSLKKWAEALQQAKLVTAAGDSIASPIVLSSDEESVSEAMDEDY</sequence>
<evidence type="ECO:0000313" key="2">
    <source>
        <dbReference type="Proteomes" id="UP000326799"/>
    </source>
</evidence>
<dbReference type="AlphaFoldDB" id="A0A5N6F9J7"/>
<name>A0A5N6F9J7_9EURO</name>
<reference evidence="1 2" key="1">
    <citation type="submission" date="2019-04" db="EMBL/GenBank/DDBJ databases">
        <title>Fungal friends and foes A comparative genomics study of 23 Aspergillus species from section Flavi.</title>
        <authorList>
            <consortium name="DOE Joint Genome Institute"/>
            <person name="Kjaerbolling I."/>
            <person name="Vesth T.C."/>
            <person name="Frisvad J.C."/>
            <person name="Nybo J.L."/>
            <person name="Theobald S."/>
            <person name="Kildgaard S."/>
            <person name="Petersen T.I."/>
            <person name="Kuo A."/>
            <person name="Sato A."/>
            <person name="Lyhne E.K."/>
            <person name="Kogle M.E."/>
            <person name="Wiebenga A."/>
            <person name="Kun R.S."/>
            <person name="Lubbers R.J."/>
            <person name="Makela M.R."/>
            <person name="Barry K."/>
            <person name="Chovatia M."/>
            <person name="Clum A."/>
            <person name="Daum C."/>
            <person name="Haridas S."/>
            <person name="He G."/>
            <person name="LaButti K."/>
            <person name="Lipzen A."/>
            <person name="Mondo S."/>
            <person name="Pangilinan J."/>
            <person name="Riley R."/>
            <person name="Salamov A."/>
            <person name="Simmons B.A."/>
            <person name="Magnuson J.K."/>
            <person name="Henrissat B."/>
            <person name="Mortensen U.H."/>
            <person name="Larsen T.O."/>
            <person name="De vries R.P."/>
            <person name="Grigoriev I.V."/>
            <person name="Machida M."/>
            <person name="Baker S.E."/>
            <person name="Andersen M.R."/>
        </authorList>
    </citation>
    <scope>NUCLEOTIDE SEQUENCE [LARGE SCALE GENOMIC DNA]</scope>
    <source>
        <strain evidence="1 2">CBS 126849</strain>
    </source>
</reference>
<dbReference type="Proteomes" id="UP000326799">
    <property type="component" value="Unassembled WGS sequence"/>
</dbReference>
<accession>A0A5N6F9J7</accession>
<gene>
    <name evidence="1" type="ORF">BDV33DRAFT_198523</name>
</gene>
<dbReference type="EMBL" id="ML733394">
    <property type="protein sequence ID" value="KAB8225613.1"/>
    <property type="molecule type" value="Genomic_DNA"/>
</dbReference>
<proteinExistence type="predicted"/>
<keyword evidence="2" id="KW-1185">Reference proteome</keyword>
<evidence type="ECO:0000313" key="1">
    <source>
        <dbReference type="EMBL" id="KAB8225613.1"/>
    </source>
</evidence>
<protein>
    <submittedName>
        <fullName evidence="1">Uncharacterized protein</fullName>
    </submittedName>
</protein>